<dbReference type="AlphaFoldDB" id="A0A7J6UWJ8"/>
<evidence type="ECO:0000256" key="1">
    <source>
        <dbReference type="SAM" id="MobiDB-lite"/>
    </source>
</evidence>
<sequence length="123" mass="13931">NPWAKELLNVPIEQYEELRLVYGEDQATGSFLRSMSNTQAEEGNKGSSAHNKSSDDRRRGKRTRPWDDVMAKVDGLSNQVGKLTEALVDDAFVEKLYSEVLGMEGFDMAFLEKAFDYLVVHQL</sequence>
<gene>
    <name evidence="2" type="ORF">FRX31_033430</name>
</gene>
<dbReference type="EMBL" id="JABWDY010041990">
    <property type="protein sequence ID" value="KAF5176983.1"/>
    <property type="molecule type" value="Genomic_DNA"/>
</dbReference>
<feature type="region of interest" description="Disordered" evidence="1">
    <location>
        <begin position="32"/>
        <end position="65"/>
    </location>
</feature>
<accession>A0A7J6UWJ8</accession>
<evidence type="ECO:0000313" key="2">
    <source>
        <dbReference type="EMBL" id="KAF5176983.1"/>
    </source>
</evidence>
<proteinExistence type="predicted"/>
<organism evidence="2 3">
    <name type="scientific">Thalictrum thalictroides</name>
    <name type="common">Rue-anemone</name>
    <name type="synonym">Anemone thalictroides</name>
    <dbReference type="NCBI Taxonomy" id="46969"/>
    <lineage>
        <taxon>Eukaryota</taxon>
        <taxon>Viridiplantae</taxon>
        <taxon>Streptophyta</taxon>
        <taxon>Embryophyta</taxon>
        <taxon>Tracheophyta</taxon>
        <taxon>Spermatophyta</taxon>
        <taxon>Magnoliopsida</taxon>
        <taxon>Ranunculales</taxon>
        <taxon>Ranunculaceae</taxon>
        <taxon>Thalictroideae</taxon>
        <taxon>Thalictrum</taxon>
    </lineage>
</organism>
<keyword evidence="3" id="KW-1185">Reference proteome</keyword>
<feature type="compositionally biased region" description="Polar residues" evidence="1">
    <location>
        <begin position="32"/>
        <end position="51"/>
    </location>
</feature>
<evidence type="ECO:0000313" key="3">
    <source>
        <dbReference type="Proteomes" id="UP000554482"/>
    </source>
</evidence>
<name>A0A7J6UWJ8_THATH</name>
<protein>
    <submittedName>
        <fullName evidence="2">Uncharacterized protein</fullName>
    </submittedName>
</protein>
<feature type="compositionally biased region" description="Basic and acidic residues" evidence="1">
    <location>
        <begin position="52"/>
        <end position="65"/>
    </location>
</feature>
<reference evidence="2 3" key="1">
    <citation type="submission" date="2020-06" db="EMBL/GenBank/DDBJ databases">
        <title>Transcriptomic and genomic resources for Thalictrum thalictroides and T. hernandezii: Facilitating candidate gene discovery in an emerging model plant lineage.</title>
        <authorList>
            <person name="Arias T."/>
            <person name="Riano-Pachon D.M."/>
            <person name="Di Stilio V.S."/>
        </authorList>
    </citation>
    <scope>NUCLEOTIDE SEQUENCE [LARGE SCALE GENOMIC DNA]</scope>
    <source>
        <strain evidence="3">cv. WT478/WT964</strain>
        <tissue evidence="2">Leaves</tissue>
    </source>
</reference>
<dbReference type="OrthoDB" id="1301570at2759"/>
<dbReference type="Proteomes" id="UP000554482">
    <property type="component" value="Unassembled WGS sequence"/>
</dbReference>
<feature type="non-terminal residue" evidence="2">
    <location>
        <position position="1"/>
    </location>
</feature>
<comment type="caution">
    <text evidence="2">The sequence shown here is derived from an EMBL/GenBank/DDBJ whole genome shotgun (WGS) entry which is preliminary data.</text>
</comment>